<feature type="transmembrane region" description="Helical" evidence="1">
    <location>
        <begin position="130"/>
        <end position="154"/>
    </location>
</feature>
<keyword evidence="1" id="KW-0472">Membrane</keyword>
<sequence length="268" mass="29041">MSIYLDTLVVVNVYISWLTLSLTSRVAHIACSPKRKALAALLGGFSSLTIVIPCKNAALTALTLLLKVVFLMAVSASAFYKRGMSIKRIVTATAAFFVTNLLFGGGVYLLQAALKTDIIYINGFNFYFDISLAQLIFMTCAVYLVISIISFFVSNKLDRAHSYRVTVTVGENSYCMDGVCDTGNTVTDLFSGKNVVICTGFNDNASPCEKRITAVPYSTVNGEGVLYAFSPDSLYIEDEKGLKKQVNALVAFTEGGSKRAVFNPKVLA</sequence>
<feature type="transmembrane region" description="Helical" evidence="1">
    <location>
        <begin position="89"/>
        <end position="110"/>
    </location>
</feature>
<reference evidence="2" key="1">
    <citation type="submission" date="2020-10" db="EMBL/GenBank/DDBJ databases">
        <authorList>
            <person name="Gilroy R."/>
        </authorList>
    </citation>
    <scope>NUCLEOTIDE SEQUENCE</scope>
    <source>
        <strain evidence="2">CHK157-1446</strain>
    </source>
</reference>
<dbReference type="Pfam" id="PF03419">
    <property type="entry name" value="Peptidase_U4"/>
    <property type="match status" value="1"/>
</dbReference>
<dbReference type="Proteomes" id="UP000823982">
    <property type="component" value="Unassembled WGS sequence"/>
</dbReference>
<feature type="transmembrane region" description="Helical" evidence="1">
    <location>
        <begin position="12"/>
        <end position="30"/>
    </location>
</feature>
<comment type="caution">
    <text evidence="2">The sequence shown here is derived from an EMBL/GenBank/DDBJ whole genome shotgun (WGS) entry which is preliminary data.</text>
</comment>
<organism evidence="2 3">
    <name type="scientific">Candidatus Faeciplasma gallinarum</name>
    <dbReference type="NCBI Taxonomy" id="2840799"/>
    <lineage>
        <taxon>Bacteria</taxon>
        <taxon>Bacillati</taxon>
        <taxon>Bacillota</taxon>
        <taxon>Clostridia</taxon>
        <taxon>Eubacteriales</taxon>
        <taxon>Oscillospiraceae</taxon>
        <taxon>Oscillospiraceae incertae sedis</taxon>
        <taxon>Candidatus Faeciplasma</taxon>
    </lineage>
</organism>
<dbReference type="AlphaFoldDB" id="A0A9D1EPW9"/>
<evidence type="ECO:0000313" key="2">
    <source>
        <dbReference type="EMBL" id="HIS25204.1"/>
    </source>
</evidence>
<dbReference type="EMBL" id="DVIR01000069">
    <property type="protein sequence ID" value="HIS25204.1"/>
    <property type="molecule type" value="Genomic_DNA"/>
</dbReference>
<keyword evidence="1" id="KW-0812">Transmembrane</keyword>
<reference evidence="2" key="2">
    <citation type="journal article" date="2021" name="PeerJ">
        <title>Extensive microbial diversity within the chicken gut microbiome revealed by metagenomics and culture.</title>
        <authorList>
            <person name="Gilroy R."/>
            <person name="Ravi A."/>
            <person name="Getino M."/>
            <person name="Pursley I."/>
            <person name="Horton D.L."/>
            <person name="Alikhan N.F."/>
            <person name="Baker D."/>
            <person name="Gharbi K."/>
            <person name="Hall N."/>
            <person name="Watson M."/>
            <person name="Adriaenssens E.M."/>
            <person name="Foster-Nyarko E."/>
            <person name="Jarju S."/>
            <person name="Secka A."/>
            <person name="Antonio M."/>
            <person name="Oren A."/>
            <person name="Chaudhuri R.R."/>
            <person name="La Ragione R."/>
            <person name="Hildebrand F."/>
            <person name="Pallen M.J."/>
        </authorList>
    </citation>
    <scope>NUCLEOTIDE SEQUENCE</scope>
    <source>
        <strain evidence="2">CHK157-1446</strain>
    </source>
</reference>
<dbReference type="GO" id="GO:0006508">
    <property type="term" value="P:proteolysis"/>
    <property type="evidence" value="ECO:0007669"/>
    <property type="project" value="InterPro"/>
</dbReference>
<dbReference type="GO" id="GO:0004190">
    <property type="term" value="F:aspartic-type endopeptidase activity"/>
    <property type="evidence" value="ECO:0007669"/>
    <property type="project" value="InterPro"/>
</dbReference>
<dbReference type="GO" id="GO:0030436">
    <property type="term" value="P:asexual sporulation"/>
    <property type="evidence" value="ECO:0007669"/>
    <property type="project" value="InterPro"/>
</dbReference>
<evidence type="ECO:0000256" key="1">
    <source>
        <dbReference type="SAM" id="Phobius"/>
    </source>
</evidence>
<dbReference type="InterPro" id="IPR005081">
    <property type="entry name" value="SpoIIGA"/>
</dbReference>
<accession>A0A9D1EPW9</accession>
<name>A0A9D1EPW9_9FIRM</name>
<feature type="transmembrane region" description="Helical" evidence="1">
    <location>
        <begin position="59"/>
        <end position="80"/>
    </location>
</feature>
<gene>
    <name evidence="2" type="ORF">IAD01_07400</name>
</gene>
<protein>
    <submittedName>
        <fullName evidence="2">Sigma-E processing peptidase SpoIIGA</fullName>
    </submittedName>
</protein>
<keyword evidence="1" id="KW-1133">Transmembrane helix</keyword>
<evidence type="ECO:0000313" key="3">
    <source>
        <dbReference type="Proteomes" id="UP000823982"/>
    </source>
</evidence>
<proteinExistence type="predicted"/>